<dbReference type="EMBL" id="LC066377">
    <property type="protein sequence ID" value="BAT28270.1"/>
    <property type="molecule type" value="Genomic_DNA"/>
</dbReference>
<evidence type="ECO:0000313" key="5">
    <source>
        <dbReference type="EMBL" id="BAT28270.1"/>
    </source>
</evidence>
<dbReference type="CDD" id="cd01448">
    <property type="entry name" value="TST_Repeat_1"/>
    <property type="match status" value="1"/>
</dbReference>
<reference evidence="5" key="1">
    <citation type="journal article" date="2015" name="Proc. Natl. Acad. Sci. U.S.A.">
        <title>Bacterial clade with the ribosomal RNA operon on a small plasmid rather than the chromosome.</title>
        <authorList>
            <person name="Anda M."/>
            <person name="Ohtsubo Y."/>
            <person name="Okubo T."/>
            <person name="Sugawara M."/>
            <person name="Nagata Y."/>
            <person name="Tsuda M."/>
            <person name="Minamisawa K."/>
            <person name="Mitsui H."/>
        </authorList>
    </citation>
    <scope>NUCLEOTIDE SEQUENCE</scope>
    <source>
        <strain evidence="5">JCM 14755</strain>
    </source>
</reference>
<keyword evidence="1" id="KW-0808">Transferase</keyword>
<feature type="domain" description="Rhodanese" evidence="4">
    <location>
        <begin position="1"/>
        <end position="133"/>
    </location>
</feature>
<dbReference type="CDD" id="cd01449">
    <property type="entry name" value="TST_Repeat_2"/>
    <property type="match status" value="1"/>
</dbReference>
<organism evidence="5">
    <name type="scientific">Aureimonas frigidaquae</name>
    <dbReference type="NCBI Taxonomy" id="424757"/>
    <lineage>
        <taxon>Bacteria</taxon>
        <taxon>Pseudomonadati</taxon>
        <taxon>Pseudomonadota</taxon>
        <taxon>Alphaproteobacteria</taxon>
        <taxon>Hyphomicrobiales</taxon>
        <taxon>Aurantimonadaceae</taxon>
        <taxon>Aureimonas</taxon>
    </lineage>
</organism>
<sequence length="287" mass="29715">MTDNPLLIDARALALALDTVKVVDASWYLPADRRDPAAEYAEGHVPGAVFFDHDAVSDPDGAFPHTLPSAAHFGAAMGALGLTVSDDIVVYDGAGLFSAARAWWLLRRFGARNVRVLDGGLPAWRAAGLPLESGSKKPAPAHFAATDHAGDALDLTAMRALVAAGTAQIADARSAPRFAGSAPEPRPGVRSGHMPGARSVPYGDLQVNGHLKSAAELRSAFEGAGIDPDAPVVTSCGSGITAAVLNLALESLGNRGTKLYDGSWTEWGSQPDTPVETGPAPERGLKN</sequence>
<dbReference type="FunFam" id="3.40.250.10:FF:000001">
    <property type="entry name" value="Sulfurtransferase"/>
    <property type="match status" value="1"/>
</dbReference>
<dbReference type="SUPFAM" id="SSF52821">
    <property type="entry name" value="Rhodanese/Cell cycle control phosphatase"/>
    <property type="match status" value="2"/>
</dbReference>
<accession>A0A0P0Z2P0</accession>
<dbReference type="Pfam" id="PF00581">
    <property type="entry name" value="Rhodanese"/>
    <property type="match status" value="2"/>
</dbReference>
<evidence type="ECO:0000256" key="2">
    <source>
        <dbReference type="ARBA" id="ARBA00022737"/>
    </source>
</evidence>
<name>A0A0P0Z2P0_9HYPH</name>
<feature type="region of interest" description="Disordered" evidence="3">
    <location>
        <begin position="262"/>
        <end position="287"/>
    </location>
</feature>
<dbReference type="NCBIfam" id="NF008557">
    <property type="entry name" value="PRK11493.1"/>
    <property type="match status" value="1"/>
</dbReference>
<dbReference type="Gene3D" id="3.40.250.10">
    <property type="entry name" value="Rhodanese-like domain"/>
    <property type="match status" value="2"/>
</dbReference>
<dbReference type="InterPro" id="IPR001763">
    <property type="entry name" value="Rhodanese-like_dom"/>
</dbReference>
<dbReference type="RefSeq" id="WP_062226257.1">
    <property type="nucleotide sequence ID" value="NZ_BBWR01000002.1"/>
</dbReference>
<dbReference type="OrthoDB" id="9781034at2"/>
<evidence type="ECO:0000259" key="4">
    <source>
        <dbReference type="PROSITE" id="PS50206"/>
    </source>
</evidence>
<dbReference type="GO" id="GO:0004792">
    <property type="term" value="F:thiosulfate-cyanide sulfurtransferase activity"/>
    <property type="evidence" value="ECO:0007669"/>
    <property type="project" value="InterPro"/>
</dbReference>
<feature type="domain" description="Rhodanese" evidence="4">
    <location>
        <begin position="163"/>
        <end position="276"/>
    </location>
</feature>
<dbReference type="InterPro" id="IPR001307">
    <property type="entry name" value="Thiosulphate_STrfase_CS"/>
</dbReference>
<dbReference type="PANTHER" id="PTHR11364:SF27">
    <property type="entry name" value="SULFURTRANSFERASE"/>
    <property type="match status" value="1"/>
</dbReference>
<dbReference type="AlphaFoldDB" id="A0A0P0Z2P0"/>
<proteinExistence type="predicted"/>
<dbReference type="PANTHER" id="PTHR11364">
    <property type="entry name" value="THIOSULFATE SULFERTANSFERASE"/>
    <property type="match status" value="1"/>
</dbReference>
<dbReference type="InterPro" id="IPR036873">
    <property type="entry name" value="Rhodanese-like_dom_sf"/>
</dbReference>
<dbReference type="PROSITE" id="PS50206">
    <property type="entry name" value="RHODANESE_3"/>
    <property type="match status" value="2"/>
</dbReference>
<evidence type="ECO:0000256" key="1">
    <source>
        <dbReference type="ARBA" id="ARBA00022679"/>
    </source>
</evidence>
<dbReference type="SMART" id="SM00450">
    <property type="entry name" value="RHOD"/>
    <property type="match status" value="2"/>
</dbReference>
<dbReference type="PROSITE" id="PS00380">
    <property type="entry name" value="RHODANESE_1"/>
    <property type="match status" value="1"/>
</dbReference>
<protein>
    <submittedName>
        <fullName evidence="5">Rhodanese family protein</fullName>
    </submittedName>
</protein>
<evidence type="ECO:0000256" key="3">
    <source>
        <dbReference type="SAM" id="MobiDB-lite"/>
    </source>
</evidence>
<dbReference type="InterPro" id="IPR045078">
    <property type="entry name" value="TST/MPST-like"/>
</dbReference>
<feature type="region of interest" description="Disordered" evidence="3">
    <location>
        <begin position="174"/>
        <end position="203"/>
    </location>
</feature>
<keyword evidence="2" id="KW-0677">Repeat</keyword>